<dbReference type="Proteomes" id="UP000257109">
    <property type="component" value="Unassembled WGS sequence"/>
</dbReference>
<gene>
    <name evidence="1" type="ORF">CR513_26233</name>
</gene>
<keyword evidence="2" id="KW-1185">Reference proteome</keyword>
<proteinExistence type="predicted"/>
<organism evidence="1 2">
    <name type="scientific">Mucuna pruriens</name>
    <name type="common">Velvet bean</name>
    <name type="synonym">Dolichos pruriens</name>
    <dbReference type="NCBI Taxonomy" id="157652"/>
    <lineage>
        <taxon>Eukaryota</taxon>
        <taxon>Viridiplantae</taxon>
        <taxon>Streptophyta</taxon>
        <taxon>Embryophyta</taxon>
        <taxon>Tracheophyta</taxon>
        <taxon>Spermatophyta</taxon>
        <taxon>Magnoliopsida</taxon>
        <taxon>eudicotyledons</taxon>
        <taxon>Gunneridae</taxon>
        <taxon>Pentapetalae</taxon>
        <taxon>rosids</taxon>
        <taxon>fabids</taxon>
        <taxon>Fabales</taxon>
        <taxon>Fabaceae</taxon>
        <taxon>Papilionoideae</taxon>
        <taxon>50 kb inversion clade</taxon>
        <taxon>NPAAA clade</taxon>
        <taxon>indigoferoid/millettioid clade</taxon>
        <taxon>Phaseoleae</taxon>
        <taxon>Mucuna</taxon>
    </lineage>
</organism>
<accession>A0A371GMJ6</accession>
<evidence type="ECO:0000313" key="1">
    <source>
        <dbReference type="EMBL" id="RDX91746.1"/>
    </source>
</evidence>
<dbReference type="OrthoDB" id="1455480at2759"/>
<dbReference type="EMBL" id="QJKJ01005044">
    <property type="protein sequence ID" value="RDX91746.1"/>
    <property type="molecule type" value="Genomic_DNA"/>
</dbReference>
<sequence>MLPGFKSRWTSGSGFVWCKKRRPVAISAAIWNLSCHGRAARFPLRNKQSSKLPFAINHIILPAETVGVLELHLASKPLWQPGCNLVHTCKLDRNLLRRS</sequence>
<name>A0A371GMJ6_MUCPR</name>
<feature type="non-terminal residue" evidence="1">
    <location>
        <position position="1"/>
    </location>
</feature>
<protein>
    <submittedName>
        <fullName evidence="1">Uncharacterized protein</fullName>
    </submittedName>
</protein>
<dbReference type="AlphaFoldDB" id="A0A371GMJ6"/>
<comment type="caution">
    <text evidence="1">The sequence shown here is derived from an EMBL/GenBank/DDBJ whole genome shotgun (WGS) entry which is preliminary data.</text>
</comment>
<evidence type="ECO:0000313" key="2">
    <source>
        <dbReference type="Proteomes" id="UP000257109"/>
    </source>
</evidence>
<reference evidence="1" key="1">
    <citation type="submission" date="2018-05" db="EMBL/GenBank/DDBJ databases">
        <title>Draft genome of Mucuna pruriens seed.</title>
        <authorList>
            <person name="Nnadi N.E."/>
            <person name="Vos R."/>
            <person name="Hasami M.H."/>
            <person name="Devisetty U.K."/>
            <person name="Aguiy J.C."/>
        </authorList>
    </citation>
    <scope>NUCLEOTIDE SEQUENCE [LARGE SCALE GENOMIC DNA]</scope>
    <source>
        <strain evidence="1">JCA_2017</strain>
    </source>
</reference>